<evidence type="ECO:0000256" key="1">
    <source>
        <dbReference type="SAM" id="Phobius"/>
    </source>
</evidence>
<dbReference type="Proteomes" id="UP000494160">
    <property type="component" value="Unassembled WGS sequence"/>
</dbReference>
<dbReference type="RefSeq" id="WP_172577511.1">
    <property type="nucleotide sequence ID" value="NZ_BLAP01000051.1"/>
</dbReference>
<gene>
    <name evidence="2" type="ORF">SN811_14030</name>
</gene>
<dbReference type="EMBL" id="BLAP01000051">
    <property type="protein sequence ID" value="GET12903.1"/>
    <property type="molecule type" value="Genomic_DNA"/>
</dbReference>
<keyword evidence="1" id="KW-0472">Membrane</keyword>
<protein>
    <submittedName>
        <fullName evidence="2">Uncharacterized protein</fullName>
    </submittedName>
</protein>
<comment type="caution">
    <text evidence="2">The sequence shown here is derived from an EMBL/GenBank/DDBJ whole genome shotgun (WGS) entry which is preliminary data.</text>
</comment>
<feature type="transmembrane region" description="Helical" evidence="1">
    <location>
        <begin position="68"/>
        <end position="85"/>
    </location>
</feature>
<keyword evidence="1" id="KW-1133">Transmembrane helix</keyword>
<reference evidence="2" key="1">
    <citation type="submission" date="2019-10" db="EMBL/GenBank/DDBJ databases">
        <title>Lactobacillus agilis SN811 Whole Genome Sequencing Project.</title>
        <authorList>
            <person name="Suzuki S."/>
            <person name="Endo A."/>
            <person name="Maeno S."/>
            <person name="Shiwa Y."/>
            <person name="Matsutani M."/>
            <person name="Kajikawa A."/>
        </authorList>
    </citation>
    <scope>NUCLEOTIDE SEQUENCE</scope>
    <source>
        <strain evidence="2">SN811</strain>
    </source>
</reference>
<accession>A0A6F9Y5Q8</accession>
<feature type="transmembrane region" description="Helical" evidence="1">
    <location>
        <begin position="12"/>
        <end position="33"/>
    </location>
</feature>
<name>A0A6F9Y5Q8_9LACO</name>
<proteinExistence type="predicted"/>
<keyword evidence="1" id="KW-0812">Transmembrane</keyword>
<evidence type="ECO:0000313" key="2">
    <source>
        <dbReference type="EMBL" id="GET12903.1"/>
    </source>
</evidence>
<organism evidence="2">
    <name type="scientific">Ligilactobacillus agilis</name>
    <dbReference type="NCBI Taxonomy" id="1601"/>
    <lineage>
        <taxon>Bacteria</taxon>
        <taxon>Bacillati</taxon>
        <taxon>Bacillota</taxon>
        <taxon>Bacilli</taxon>
        <taxon>Lactobacillales</taxon>
        <taxon>Lactobacillaceae</taxon>
        <taxon>Ligilactobacillus</taxon>
    </lineage>
</organism>
<sequence length="138" mass="16019">MTFLLAEKILLIAGLMAIIFIGSELLTRVALLVKRLVQKRVRKQTEEELLYKAKVQASVRKWLVTRKSYSWLLTGFYLVFFYATILGLLDFSVIFFTATFILNTSYDIFTKTSSIFTRTKEDRTTATYFAINRLCMSL</sequence>
<dbReference type="AlphaFoldDB" id="A0A6F9Y5Q8"/>